<sequence length="141" mass="15940">MRLDVMVKILILLTLSSGTISSPALDESVEERLVRAIERPHEVFEALGHTNNFKDYDLLFPNDNTVQRMFPDPPARKTELKFVWAVNPSERPSASEYGQFQTFNTNFGGGTVLLLLSVVCYNTDSQEAWLHINGIHCWSAL</sequence>
<proteinExistence type="predicted"/>
<feature type="signal peptide" evidence="1">
    <location>
        <begin position="1"/>
        <end position="21"/>
    </location>
</feature>
<accession>A0A2N5S6W8</accession>
<dbReference type="AlphaFoldDB" id="A0A2N5S6W8"/>
<protein>
    <submittedName>
        <fullName evidence="2">Uncharacterized protein</fullName>
    </submittedName>
</protein>
<evidence type="ECO:0000313" key="3">
    <source>
        <dbReference type="Proteomes" id="UP000235392"/>
    </source>
</evidence>
<gene>
    <name evidence="2" type="ORF">PCASD_25380</name>
</gene>
<dbReference type="EMBL" id="PGCI01001034">
    <property type="protein sequence ID" value="PLW08976.1"/>
    <property type="molecule type" value="Genomic_DNA"/>
</dbReference>
<name>A0A2N5S6W8_9BASI</name>
<feature type="chain" id="PRO_5014672400" evidence="1">
    <location>
        <begin position="22"/>
        <end position="141"/>
    </location>
</feature>
<reference evidence="2 3" key="1">
    <citation type="submission" date="2017-11" db="EMBL/GenBank/DDBJ databases">
        <title>De novo assembly and phasing of dikaryotic genomes from two isolates of Puccinia coronata f. sp. avenae, the causal agent of oat crown rust.</title>
        <authorList>
            <person name="Miller M.E."/>
            <person name="Zhang Y."/>
            <person name="Omidvar V."/>
            <person name="Sperschneider J."/>
            <person name="Schwessinger B."/>
            <person name="Raley C."/>
            <person name="Palmer J.M."/>
            <person name="Garnica D."/>
            <person name="Upadhyaya N."/>
            <person name="Rathjen J."/>
            <person name="Taylor J.M."/>
            <person name="Park R.F."/>
            <person name="Dodds P.N."/>
            <person name="Hirsch C.D."/>
            <person name="Kianian S.F."/>
            <person name="Figueroa M."/>
        </authorList>
    </citation>
    <scope>NUCLEOTIDE SEQUENCE [LARGE SCALE GENOMIC DNA]</scope>
    <source>
        <strain evidence="2">12SD80</strain>
    </source>
</reference>
<dbReference type="Proteomes" id="UP000235392">
    <property type="component" value="Unassembled WGS sequence"/>
</dbReference>
<organism evidence="2 3">
    <name type="scientific">Puccinia coronata f. sp. avenae</name>
    <dbReference type="NCBI Taxonomy" id="200324"/>
    <lineage>
        <taxon>Eukaryota</taxon>
        <taxon>Fungi</taxon>
        <taxon>Dikarya</taxon>
        <taxon>Basidiomycota</taxon>
        <taxon>Pucciniomycotina</taxon>
        <taxon>Pucciniomycetes</taxon>
        <taxon>Pucciniales</taxon>
        <taxon>Pucciniaceae</taxon>
        <taxon>Puccinia</taxon>
    </lineage>
</organism>
<comment type="caution">
    <text evidence="2">The sequence shown here is derived from an EMBL/GenBank/DDBJ whole genome shotgun (WGS) entry which is preliminary data.</text>
</comment>
<evidence type="ECO:0000313" key="2">
    <source>
        <dbReference type="EMBL" id="PLW08976.1"/>
    </source>
</evidence>
<keyword evidence="1" id="KW-0732">Signal</keyword>
<evidence type="ECO:0000256" key="1">
    <source>
        <dbReference type="SAM" id="SignalP"/>
    </source>
</evidence>